<keyword evidence="10" id="KW-0833">Ubl conjugation pathway</keyword>
<keyword evidence="12 16" id="KW-1133">Transmembrane helix</keyword>
<keyword evidence="9 15" id="KW-0863">Zinc-finger</keyword>
<comment type="pathway">
    <text evidence="3">Protein modification; protein ubiquitination.</text>
</comment>
<dbReference type="AlphaFoldDB" id="A0AA88D971"/>
<evidence type="ECO:0000256" key="17">
    <source>
        <dbReference type="SAM" id="SignalP"/>
    </source>
</evidence>
<comment type="caution">
    <text evidence="19">The sequence shown here is derived from an EMBL/GenBank/DDBJ whole genome shotgun (WGS) entry which is preliminary data.</text>
</comment>
<dbReference type="PANTHER" id="PTHR46539">
    <property type="entry name" value="E3 UBIQUITIN-PROTEIN LIGASE ATL42"/>
    <property type="match status" value="1"/>
</dbReference>
<evidence type="ECO:0000256" key="16">
    <source>
        <dbReference type="SAM" id="Phobius"/>
    </source>
</evidence>
<dbReference type="GO" id="GO:0061630">
    <property type="term" value="F:ubiquitin protein ligase activity"/>
    <property type="evidence" value="ECO:0007669"/>
    <property type="project" value="UniProtKB-EC"/>
</dbReference>
<evidence type="ECO:0000256" key="10">
    <source>
        <dbReference type="ARBA" id="ARBA00022786"/>
    </source>
</evidence>
<dbReference type="Proteomes" id="UP001187192">
    <property type="component" value="Unassembled WGS sequence"/>
</dbReference>
<evidence type="ECO:0000256" key="6">
    <source>
        <dbReference type="ARBA" id="ARBA00022692"/>
    </source>
</evidence>
<feature type="chain" id="PRO_5041677084" description="RING-type E3 ubiquitin transferase" evidence="17">
    <location>
        <begin position="23"/>
        <end position="397"/>
    </location>
</feature>
<keyword evidence="11" id="KW-0862">Zinc</keyword>
<evidence type="ECO:0000256" key="15">
    <source>
        <dbReference type="PROSITE-ProRule" id="PRU00175"/>
    </source>
</evidence>
<evidence type="ECO:0000256" key="11">
    <source>
        <dbReference type="ARBA" id="ARBA00022833"/>
    </source>
</evidence>
<dbReference type="PANTHER" id="PTHR46539:SF1">
    <property type="entry name" value="E3 UBIQUITIN-PROTEIN LIGASE ATL42"/>
    <property type="match status" value="1"/>
</dbReference>
<keyword evidence="8 17" id="KW-0732">Signal</keyword>
<dbReference type="Gene3D" id="3.30.40.10">
    <property type="entry name" value="Zinc/RING finger domain, C3HC4 (zinc finger)"/>
    <property type="match status" value="1"/>
</dbReference>
<proteinExistence type="inferred from homology"/>
<keyword evidence="7" id="KW-0479">Metal-binding</keyword>
<dbReference type="EC" id="2.3.2.27" evidence="4"/>
<keyword evidence="5" id="KW-0808">Transferase</keyword>
<dbReference type="GO" id="GO:0016020">
    <property type="term" value="C:membrane"/>
    <property type="evidence" value="ECO:0007669"/>
    <property type="project" value="UniProtKB-SubCell"/>
</dbReference>
<accession>A0AA88D971</accession>
<dbReference type="CDD" id="cd16461">
    <property type="entry name" value="RING-H2_EL5-like"/>
    <property type="match status" value="1"/>
</dbReference>
<dbReference type="Pfam" id="PF13639">
    <property type="entry name" value="zf-RING_2"/>
    <property type="match status" value="1"/>
</dbReference>
<evidence type="ECO:0000256" key="1">
    <source>
        <dbReference type="ARBA" id="ARBA00000900"/>
    </source>
</evidence>
<reference evidence="19" key="1">
    <citation type="submission" date="2023-07" db="EMBL/GenBank/DDBJ databases">
        <title>draft genome sequence of fig (Ficus carica).</title>
        <authorList>
            <person name="Takahashi T."/>
            <person name="Nishimura K."/>
        </authorList>
    </citation>
    <scope>NUCLEOTIDE SEQUENCE</scope>
</reference>
<evidence type="ECO:0000256" key="5">
    <source>
        <dbReference type="ARBA" id="ARBA00022679"/>
    </source>
</evidence>
<gene>
    <name evidence="19" type="ORF">TIFTF001_019755</name>
</gene>
<dbReference type="GO" id="GO:0008270">
    <property type="term" value="F:zinc ion binding"/>
    <property type="evidence" value="ECO:0007669"/>
    <property type="project" value="UniProtKB-KW"/>
</dbReference>
<keyword evidence="6 16" id="KW-0812">Transmembrane</keyword>
<evidence type="ECO:0000313" key="19">
    <source>
        <dbReference type="EMBL" id="GMN50588.1"/>
    </source>
</evidence>
<evidence type="ECO:0000313" key="20">
    <source>
        <dbReference type="Proteomes" id="UP001187192"/>
    </source>
</evidence>
<feature type="transmembrane region" description="Helical" evidence="16">
    <location>
        <begin position="38"/>
        <end position="63"/>
    </location>
</feature>
<evidence type="ECO:0000256" key="2">
    <source>
        <dbReference type="ARBA" id="ARBA00004167"/>
    </source>
</evidence>
<keyword evidence="20" id="KW-1185">Reference proteome</keyword>
<evidence type="ECO:0000259" key="18">
    <source>
        <dbReference type="PROSITE" id="PS50089"/>
    </source>
</evidence>
<organism evidence="19 20">
    <name type="scientific">Ficus carica</name>
    <name type="common">Common fig</name>
    <dbReference type="NCBI Taxonomy" id="3494"/>
    <lineage>
        <taxon>Eukaryota</taxon>
        <taxon>Viridiplantae</taxon>
        <taxon>Streptophyta</taxon>
        <taxon>Embryophyta</taxon>
        <taxon>Tracheophyta</taxon>
        <taxon>Spermatophyta</taxon>
        <taxon>Magnoliopsida</taxon>
        <taxon>eudicotyledons</taxon>
        <taxon>Gunneridae</taxon>
        <taxon>Pentapetalae</taxon>
        <taxon>rosids</taxon>
        <taxon>fabids</taxon>
        <taxon>Rosales</taxon>
        <taxon>Moraceae</taxon>
        <taxon>Ficeae</taxon>
        <taxon>Ficus</taxon>
    </lineage>
</organism>
<dbReference type="SMART" id="SM00184">
    <property type="entry name" value="RING"/>
    <property type="match status" value="1"/>
</dbReference>
<evidence type="ECO:0000256" key="9">
    <source>
        <dbReference type="ARBA" id="ARBA00022771"/>
    </source>
</evidence>
<keyword evidence="13 16" id="KW-0472">Membrane</keyword>
<dbReference type="EMBL" id="BTGU01000034">
    <property type="protein sequence ID" value="GMN50588.1"/>
    <property type="molecule type" value="Genomic_DNA"/>
</dbReference>
<evidence type="ECO:0000256" key="13">
    <source>
        <dbReference type="ARBA" id="ARBA00023136"/>
    </source>
</evidence>
<comment type="subcellular location">
    <subcellularLocation>
        <location evidence="2">Membrane</location>
        <topology evidence="2">Single-pass membrane protein</topology>
    </subcellularLocation>
</comment>
<feature type="signal peptide" evidence="17">
    <location>
        <begin position="1"/>
        <end position="22"/>
    </location>
</feature>
<dbReference type="InterPro" id="IPR001841">
    <property type="entry name" value="Znf_RING"/>
</dbReference>
<protein>
    <recommendedName>
        <fullName evidence="4">RING-type E3 ubiquitin transferase</fullName>
        <ecNumber evidence="4">2.3.2.27</ecNumber>
    </recommendedName>
</protein>
<comment type="catalytic activity">
    <reaction evidence="1">
        <text>S-ubiquitinyl-[E2 ubiquitin-conjugating enzyme]-L-cysteine + [acceptor protein]-L-lysine = [E2 ubiquitin-conjugating enzyme]-L-cysteine + N(6)-ubiquitinyl-[acceptor protein]-L-lysine.</text>
        <dbReference type="EC" id="2.3.2.27"/>
    </reaction>
</comment>
<evidence type="ECO:0000256" key="14">
    <source>
        <dbReference type="ARBA" id="ARBA00024209"/>
    </source>
</evidence>
<comment type="similarity">
    <text evidence="14">Belongs to the RING-type zinc finger family. ATL subfamily.</text>
</comment>
<dbReference type="FunFam" id="3.30.40.10:FF:000285">
    <property type="entry name" value="RING-H2 finger protein ATL43"/>
    <property type="match status" value="1"/>
</dbReference>
<evidence type="ECO:0000256" key="7">
    <source>
        <dbReference type="ARBA" id="ARBA00022723"/>
    </source>
</evidence>
<dbReference type="SUPFAM" id="SSF57850">
    <property type="entry name" value="RING/U-box"/>
    <property type="match status" value="1"/>
</dbReference>
<dbReference type="InterPro" id="IPR013083">
    <property type="entry name" value="Znf_RING/FYVE/PHD"/>
</dbReference>
<name>A0AA88D971_FICCA</name>
<feature type="domain" description="RING-type" evidence="18">
    <location>
        <begin position="118"/>
        <end position="160"/>
    </location>
</feature>
<evidence type="ECO:0000256" key="3">
    <source>
        <dbReference type="ARBA" id="ARBA00004906"/>
    </source>
</evidence>
<evidence type="ECO:0000256" key="8">
    <source>
        <dbReference type="ARBA" id="ARBA00022729"/>
    </source>
</evidence>
<sequence>MIQLSLVILHLILVLLLPHVEADMMGQPEYVSPEYSSLQPSLIVVIGILSIMSMITLLLLVYVKHCHRRDSADTNPPQNDTVLVSTSNRVSGVDKSVIESLPFFRFSTLKGSKEGLECAVCLSKFEDVEILRMLPKCKHAFHINCIDHWLERHSSCPLCRHKVSIEDLTPTGDSNSARFLSNDPSGLREDSNNIELFVQREESQRGSSRFSIGSSFRKIFEKGGEKEKDLFIRKETEADQKIFHRHNHKITISGFHFNNRWSNLSSSDLMFLNSEMLNDMSSGRFSSTDWNNDISSTGKSVENKEIMKAEEEIEFGKSLQSKAGKTTASASSSLMNCGEQRSVSEIASLSRFTESSSMLEENVEQERSRRVWLPIARRTVQWFANREKTSQRQTLDV</sequence>
<evidence type="ECO:0000256" key="12">
    <source>
        <dbReference type="ARBA" id="ARBA00022989"/>
    </source>
</evidence>
<dbReference type="PROSITE" id="PS50089">
    <property type="entry name" value="ZF_RING_2"/>
    <property type="match status" value="1"/>
</dbReference>
<evidence type="ECO:0000256" key="4">
    <source>
        <dbReference type="ARBA" id="ARBA00012483"/>
    </source>
</evidence>